<accession>A0A2V1HRL9</accession>
<evidence type="ECO:0008006" key="3">
    <source>
        <dbReference type="Google" id="ProtNLM"/>
    </source>
</evidence>
<reference evidence="1 2" key="1">
    <citation type="submission" date="2018-05" db="EMBL/GenBank/DDBJ databases">
        <title>Amnibacterium sp. M8JJ-5, whole genome shotgun sequence.</title>
        <authorList>
            <person name="Tuo L."/>
        </authorList>
    </citation>
    <scope>NUCLEOTIDE SEQUENCE [LARGE SCALE GENOMIC DNA]</scope>
    <source>
        <strain evidence="1 2">M8JJ-5</strain>
    </source>
</reference>
<dbReference type="Gene3D" id="3.20.20.140">
    <property type="entry name" value="Metal-dependent hydrolases"/>
    <property type="match status" value="1"/>
</dbReference>
<keyword evidence="2" id="KW-1185">Reference proteome</keyword>
<protein>
    <recommendedName>
        <fullName evidence="3">Cytosolic protein</fullName>
    </recommendedName>
</protein>
<dbReference type="EMBL" id="QEOP01000001">
    <property type="protein sequence ID" value="PVZ95266.1"/>
    <property type="molecule type" value="Genomic_DNA"/>
</dbReference>
<evidence type="ECO:0000313" key="2">
    <source>
        <dbReference type="Proteomes" id="UP000244893"/>
    </source>
</evidence>
<dbReference type="InterPro" id="IPR032466">
    <property type="entry name" value="Metal_Hydrolase"/>
</dbReference>
<dbReference type="Pfam" id="PF19799">
    <property type="entry name" value="DUF6282"/>
    <property type="match status" value="1"/>
</dbReference>
<dbReference type="Proteomes" id="UP000244893">
    <property type="component" value="Unassembled WGS sequence"/>
</dbReference>
<dbReference type="OrthoDB" id="9789440at2"/>
<dbReference type="InterPro" id="IPR046249">
    <property type="entry name" value="DUF6282"/>
</dbReference>
<dbReference type="SUPFAM" id="SSF51556">
    <property type="entry name" value="Metallo-dependent hydrolases"/>
    <property type="match status" value="1"/>
</dbReference>
<gene>
    <name evidence="1" type="ORF">DDQ50_01705</name>
</gene>
<dbReference type="RefSeq" id="WP_116755003.1">
    <property type="nucleotide sequence ID" value="NZ_JBHUEX010000001.1"/>
</dbReference>
<sequence length="307" mass="33122">MSDFDDILVGAIDLHRHGFPEITRDFRTPLADADDIALCRDAGMTAVVLKSHTWPTMGRAILLEQLVQGIRVVGSVTLNPIAGGMRPEVVELAARQGAGVVYLPTVGAHNDVERGGISHTIETQLGHFDAHSLPSTTVLDDEGRLTGELNAVLDVIDEHRLMVYSGHLAPHEVLAIARDGRLADRFVFSHPDSHSIGADDATIVEIARLGGFIEICALGTYPRIGRITPAGLARIVGLVGAERCVLTTDYFFDWCPPSSIMLADLARDLAAEGISRAELDLMLRRNPSHLLANTLTTPIPAPEEETP</sequence>
<proteinExistence type="predicted"/>
<organism evidence="1 2">
    <name type="scientific">Amnibacterium flavum</name>
    <dbReference type="NCBI Taxonomy" id="2173173"/>
    <lineage>
        <taxon>Bacteria</taxon>
        <taxon>Bacillati</taxon>
        <taxon>Actinomycetota</taxon>
        <taxon>Actinomycetes</taxon>
        <taxon>Micrococcales</taxon>
        <taxon>Microbacteriaceae</taxon>
        <taxon>Amnibacterium</taxon>
    </lineage>
</organism>
<dbReference type="AlphaFoldDB" id="A0A2V1HRL9"/>
<comment type="caution">
    <text evidence="1">The sequence shown here is derived from an EMBL/GenBank/DDBJ whole genome shotgun (WGS) entry which is preliminary data.</text>
</comment>
<evidence type="ECO:0000313" key="1">
    <source>
        <dbReference type="EMBL" id="PVZ95266.1"/>
    </source>
</evidence>
<name>A0A2V1HRL9_9MICO</name>